<accession>A0A0C3P7U7</accession>
<evidence type="ECO:0000313" key="1">
    <source>
        <dbReference type="EMBL" id="KIO03736.1"/>
    </source>
</evidence>
<name>A0A0C3P7U7_PISTI</name>
<dbReference type="AlphaFoldDB" id="A0A0C3P7U7"/>
<keyword evidence="2" id="KW-1185">Reference proteome</keyword>
<dbReference type="HOGENOM" id="CLU_1220117_0_0_1"/>
<dbReference type="EMBL" id="KN831975">
    <property type="protein sequence ID" value="KIO03736.1"/>
    <property type="molecule type" value="Genomic_DNA"/>
</dbReference>
<reference evidence="2" key="2">
    <citation type="submission" date="2015-01" db="EMBL/GenBank/DDBJ databases">
        <title>Evolutionary Origins and Diversification of the Mycorrhizal Mutualists.</title>
        <authorList>
            <consortium name="DOE Joint Genome Institute"/>
            <consortium name="Mycorrhizal Genomics Consortium"/>
            <person name="Kohler A."/>
            <person name="Kuo A."/>
            <person name="Nagy L.G."/>
            <person name="Floudas D."/>
            <person name="Copeland A."/>
            <person name="Barry K.W."/>
            <person name="Cichocki N."/>
            <person name="Veneault-Fourrey C."/>
            <person name="LaButti K."/>
            <person name="Lindquist E.A."/>
            <person name="Lipzen A."/>
            <person name="Lundell T."/>
            <person name="Morin E."/>
            <person name="Murat C."/>
            <person name="Riley R."/>
            <person name="Ohm R."/>
            <person name="Sun H."/>
            <person name="Tunlid A."/>
            <person name="Henrissat B."/>
            <person name="Grigoriev I.V."/>
            <person name="Hibbett D.S."/>
            <person name="Martin F."/>
        </authorList>
    </citation>
    <scope>NUCLEOTIDE SEQUENCE [LARGE SCALE GENOMIC DNA]</scope>
    <source>
        <strain evidence="2">Marx 270</strain>
    </source>
</reference>
<evidence type="ECO:0000313" key="2">
    <source>
        <dbReference type="Proteomes" id="UP000054217"/>
    </source>
</evidence>
<proteinExistence type="predicted"/>
<protein>
    <submittedName>
        <fullName evidence="1">Uncharacterized protein</fullName>
    </submittedName>
</protein>
<dbReference type="Proteomes" id="UP000054217">
    <property type="component" value="Unassembled WGS sequence"/>
</dbReference>
<dbReference type="InParanoid" id="A0A0C3P7U7"/>
<organism evidence="1 2">
    <name type="scientific">Pisolithus tinctorius Marx 270</name>
    <dbReference type="NCBI Taxonomy" id="870435"/>
    <lineage>
        <taxon>Eukaryota</taxon>
        <taxon>Fungi</taxon>
        <taxon>Dikarya</taxon>
        <taxon>Basidiomycota</taxon>
        <taxon>Agaricomycotina</taxon>
        <taxon>Agaricomycetes</taxon>
        <taxon>Agaricomycetidae</taxon>
        <taxon>Boletales</taxon>
        <taxon>Sclerodermatineae</taxon>
        <taxon>Pisolithaceae</taxon>
        <taxon>Pisolithus</taxon>
    </lineage>
</organism>
<sequence length="227" mass="24105">MRLDDGGGALLVPTVRYLLSVSIACRHMCLSWGTAPRTNQLPCAAVKREHFSSSTIQTITMAVTYDFTFAPQPKNGSLVRFGRVESSSSAPSSPFVYLPVANQSNTDLSGCSIHRPSQCVPTWCATTYFPLCVITRQPAAAFTTSSVSHDACHKGVDIGLNRMVPWTIESASESPSSACASVRRKAGSSIIHGVSRLPISLCACSMLLMSACSCVASFSSSRISVSA</sequence>
<gene>
    <name evidence="1" type="ORF">M404DRAFT_616485</name>
</gene>
<dbReference type="OrthoDB" id="2704344at2759"/>
<reference evidence="1 2" key="1">
    <citation type="submission" date="2014-04" db="EMBL/GenBank/DDBJ databases">
        <authorList>
            <consortium name="DOE Joint Genome Institute"/>
            <person name="Kuo A."/>
            <person name="Kohler A."/>
            <person name="Costa M.D."/>
            <person name="Nagy L.G."/>
            <person name="Floudas D."/>
            <person name="Copeland A."/>
            <person name="Barry K.W."/>
            <person name="Cichocki N."/>
            <person name="Veneault-Fourrey C."/>
            <person name="LaButti K."/>
            <person name="Lindquist E.A."/>
            <person name="Lipzen A."/>
            <person name="Lundell T."/>
            <person name="Morin E."/>
            <person name="Murat C."/>
            <person name="Sun H."/>
            <person name="Tunlid A."/>
            <person name="Henrissat B."/>
            <person name="Grigoriev I.V."/>
            <person name="Hibbett D.S."/>
            <person name="Martin F."/>
            <person name="Nordberg H.P."/>
            <person name="Cantor M.N."/>
            <person name="Hua S.X."/>
        </authorList>
    </citation>
    <scope>NUCLEOTIDE SEQUENCE [LARGE SCALE GENOMIC DNA]</scope>
    <source>
        <strain evidence="1 2">Marx 270</strain>
    </source>
</reference>